<evidence type="ECO:0000313" key="6">
    <source>
        <dbReference type="EMBL" id="KAL1845089.1"/>
    </source>
</evidence>
<accession>A0ABR3VTV2</accession>
<protein>
    <recommendedName>
        <fullName evidence="8">Cytochrome P450</fullName>
    </recommendedName>
</protein>
<gene>
    <name evidence="6" type="ORF">VTK73DRAFT_1153</name>
</gene>
<organism evidence="6 7">
    <name type="scientific">Phialemonium thermophilum</name>
    <dbReference type="NCBI Taxonomy" id="223376"/>
    <lineage>
        <taxon>Eukaryota</taxon>
        <taxon>Fungi</taxon>
        <taxon>Dikarya</taxon>
        <taxon>Ascomycota</taxon>
        <taxon>Pezizomycotina</taxon>
        <taxon>Sordariomycetes</taxon>
        <taxon>Sordariomycetidae</taxon>
        <taxon>Cephalothecales</taxon>
        <taxon>Cephalothecaceae</taxon>
        <taxon>Phialemonium</taxon>
    </lineage>
</organism>
<dbReference type="PANTHER" id="PTHR46300:SF4">
    <property type="entry name" value="CYTOCHROME P450 98A3"/>
    <property type="match status" value="1"/>
</dbReference>
<keyword evidence="4" id="KW-0408">Iron</keyword>
<comment type="caution">
    <text evidence="6">The sequence shown here is derived from an EMBL/GenBank/DDBJ whole genome shotgun (WGS) entry which is preliminary data.</text>
</comment>
<dbReference type="EMBL" id="JAZHXJ010001273">
    <property type="protein sequence ID" value="KAL1845089.1"/>
    <property type="molecule type" value="Genomic_DNA"/>
</dbReference>
<evidence type="ECO:0000256" key="5">
    <source>
        <dbReference type="SAM" id="Phobius"/>
    </source>
</evidence>
<dbReference type="InterPro" id="IPR002401">
    <property type="entry name" value="Cyt_P450_E_grp-I"/>
</dbReference>
<dbReference type="InterPro" id="IPR050364">
    <property type="entry name" value="Cytochrome_P450_fung"/>
</dbReference>
<keyword evidence="2" id="KW-0479">Metal-binding</keyword>
<keyword evidence="7" id="KW-1185">Reference proteome</keyword>
<evidence type="ECO:0000256" key="1">
    <source>
        <dbReference type="ARBA" id="ARBA00010617"/>
    </source>
</evidence>
<dbReference type="PANTHER" id="PTHR46300">
    <property type="entry name" value="P450, PUTATIVE (EUROFUNG)-RELATED-RELATED"/>
    <property type="match status" value="1"/>
</dbReference>
<sequence length="570" mass="65414">MLSDRLLDAASLARLQKILRRASPWEALGAFLVIALVGVVVDYIRMLRLRAKMPPGPLPWPIVGNTFMLPEHKPWLWFEQLSKKYQNPLITVWIGRNPTVWINDAWSASELLDKRAGIYSSRPRMVVFAELGAGQSNLVNMYTMSPEQRDRWRVHRKLMHYAVGSQSVRKYRTLQNDESRVVALDLLSKPDDYVKHFERYATSVVSIIGFGRRVESSDDPIITEVIAVMHLAADLNVPGKSFPMLMETFPWLARFPNAIAPWKHGLGRRRGMSFFYALAHEANEKPGHEDAFVKYLFQKRHETNLHDDEIASLSGNLFGAGSDTSSSTLITFVLACCAFPETLVPAWEELDRVVGPHRSPHFDDEPNLPYVKAFVKEVLRWRSVAIIGGQPHAPTQDDVYKGYLIPKGTWVQGNVWAIHHNEREFPDPDRFNPRRFLPGDPDSRPFPGERGYMTFGWGRRVCSGQVLAEQGTWITVARLLWGFRIEKKRRPDGSVVEVDINNYTNGLNMRPRPFECSITPRSEEIRRTIEREGKQALQDLEQYRGETKYRMSTFYQRNTRAMDLYGDGKA</sequence>
<feature type="transmembrane region" description="Helical" evidence="5">
    <location>
        <begin position="27"/>
        <end position="44"/>
    </location>
</feature>
<keyword evidence="3" id="KW-0560">Oxidoreductase</keyword>
<evidence type="ECO:0000256" key="3">
    <source>
        <dbReference type="ARBA" id="ARBA00023002"/>
    </source>
</evidence>
<evidence type="ECO:0000313" key="7">
    <source>
        <dbReference type="Proteomes" id="UP001586593"/>
    </source>
</evidence>
<dbReference type="CDD" id="cd11065">
    <property type="entry name" value="CYP64-like"/>
    <property type="match status" value="1"/>
</dbReference>
<keyword evidence="5" id="KW-0812">Transmembrane</keyword>
<dbReference type="SUPFAM" id="SSF48264">
    <property type="entry name" value="Cytochrome P450"/>
    <property type="match status" value="1"/>
</dbReference>
<evidence type="ECO:0000256" key="4">
    <source>
        <dbReference type="ARBA" id="ARBA00023004"/>
    </source>
</evidence>
<keyword evidence="5" id="KW-0472">Membrane</keyword>
<dbReference type="InterPro" id="IPR001128">
    <property type="entry name" value="Cyt_P450"/>
</dbReference>
<evidence type="ECO:0000256" key="2">
    <source>
        <dbReference type="ARBA" id="ARBA00022723"/>
    </source>
</evidence>
<dbReference type="PRINTS" id="PR00463">
    <property type="entry name" value="EP450I"/>
</dbReference>
<comment type="similarity">
    <text evidence="1">Belongs to the cytochrome P450 family.</text>
</comment>
<dbReference type="PRINTS" id="PR00385">
    <property type="entry name" value="P450"/>
</dbReference>
<name>A0ABR3VTV2_9PEZI</name>
<dbReference type="InterPro" id="IPR036396">
    <property type="entry name" value="Cyt_P450_sf"/>
</dbReference>
<evidence type="ECO:0008006" key="8">
    <source>
        <dbReference type="Google" id="ProtNLM"/>
    </source>
</evidence>
<proteinExistence type="inferred from homology"/>
<dbReference type="Pfam" id="PF00067">
    <property type="entry name" value="p450"/>
    <property type="match status" value="1"/>
</dbReference>
<dbReference type="Gene3D" id="1.10.630.10">
    <property type="entry name" value="Cytochrome P450"/>
    <property type="match status" value="1"/>
</dbReference>
<dbReference type="Proteomes" id="UP001586593">
    <property type="component" value="Unassembled WGS sequence"/>
</dbReference>
<reference evidence="6 7" key="1">
    <citation type="journal article" date="2024" name="Commun. Biol.">
        <title>Comparative genomic analysis of thermophilic fungi reveals convergent evolutionary adaptations and gene losses.</title>
        <authorList>
            <person name="Steindorff A.S."/>
            <person name="Aguilar-Pontes M.V."/>
            <person name="Robinson A.J."/>
            <person name="Andreopoulos B."/>
            <person name="LaButti K."/>
            <person name="Kuo A."/>
            <person name="Mondo S."/>
            <person name="Riley R."/>
            <person name="Otillar R."/>
            <person name="Haridas S."/>
            <person name="Lipzen A."/>
            <person name="Grimwood J."/>
            <person name="Schmutz J."/>
            <person name="Clum A."/>
            <person name="Reid I.D."/>
            <person name="Moisan M.C."/>
            <person name="Butler G."/>
            <person name="Nguyen T.T.M."/>
            <person name="Dewar K."/>
            <person name="Conant G."/>
            <person name="Drula E."/>
            <person name="Henrissat B."/>
            <person name="Hansel C."/>
            <person name="Singer S."/>
            <person name="Hutchinson M.I."/>
            <person name="de Vries R.P."/>
            <person name="Natvig D.O."/>
            <person name="Powell A.J."/>
            <person name="Tsang A."/>
            <person name="Grigoriev I.V."/>
        </authorList>
    </citation>
    <scope>NUCLEOTIDE SEQUENCE [LARGE SCALE GENOMIC DNA]</scope>
    <source>
        <strain evidence="6 7">ATCC 24622</strain>
    </source>
</reference>
<keyword evidence="5" id="KW-1133">Transmembrane helix</keyword>